<reference evidence="1" key="2">
    <citation type="journal article" date="2015" name="Fish Shellfish Immunol.">
        <title>Early steps in the European eel (Anguilla anguilla)-Vibrio vulnificus interaction in the gills: Role of the RtxA13 toxin.</title>
        <authorList>
            <person name="Callol A."/>
            <person name="Pajuelo D."/>
            <person name="Ebbesson L."/>
            <person name="Teles M."/>
            <person name="MacKenzie S."/>
            <person name="Amaro C."/>
        </authorList>
    </citation>
    <scope>NUCLEOTIDE SEQUENCE</scope>
</reference>
<protein>
    <submittedName>
        <fullName evidence="1">Uncharacterized protein</fullName>
    </submittedName>
</protein>
<proteinExistence type="predicted"/>
<dbReference type="EMBL" id="GBXM01064922">
    <property type="protein sequence ID" value="JAH43655.1"/>
    <property type="molecule type" value="Transcribed_RNA"/>
</dbReference>
<reference evidence="1" key="1">
    <citation type="submission" date="2014-11" db="EMBL/GenBank/DDBJ databases">
        <authorList>
            <person name="Amaro Gonzalez C."/>
        </authorList>
    </citation>
    <scope>NUCLEOTIDE SEQUENCE</scope>
</reference>
<accession>A0A0E9SSK5</accession>
<organism evidence="1">
    <name type="scientific">Anguilla anguilla</name>
    <name type="common">European freshwater eel</name>
    <name type="synonym">Muraena anguilla</name>
    <dbReference type="NCBI Taxonomy" id="7936"/>
    <lineage>
        <taxon>Eukaryota</taxon>
        <taxon>Metazoa</taxon>
        <taxon>Chordata</taxon>
        <taxon>Craniata</taxon>
        <taxon>Vertebrata</taxon>
        <taxon>Euteleostomi</taxon>
        <taxon>Actinopterygii</taxon>
        <taxon>Neopterygii</taxon>
        <taxon>Teleostei</taxon>
        <taxon>Anguilliformes</taxon>
        <taxon>Anguillidae</taxon>
        <taxon>Anguilla</taxon>
    </lineage>
</organism>
<name>A0A0E9SSK5_ANGAN</name>
<sequence length="32" mass="3674">MYTYFAVEPLSEVLLEQSEGSCWYGVSSIQAW</sequence>
<dbReference type="AlphaFoldDB" id="A0A0E9SSK5"/>
<evidence type="ECO:0000313" key="1">
    <source>
        <dbReference type="EMBL" id="JAH43655.1"/>
    </source>
</evidence>